<gene>
    <name evidence="7" type="primary">surA</name>
    <name evidence="9" type="ordered locus">Mmc1_2327</name>
</gene>
<reference evidence="10" key="1">
    <citation type="journal article" date="2009" name="Appl. Environ. Microbiol.">
        <title>Complete genome sequence of the chemolithoautotrophic marine magnetotactic coccus strain MC-1.</title>
        <authorList>
            <person name="Schubbe S."/>
            <person name="Williams T.J."/>
            <person name="Xie G."/>
            <person name="Kiss H.E."/>
            <person name="Brettin T.S."/>
            <person name="Martinez D."/>
            <person name="Ross C.A."/>
            <person name="Schuler D."/>
            <person name="Cox B.L."/>
            <person name="Nealson K.H."/>
            <person name="Bazylinski D.A."/>
        </authorList>
    </citation>
    <scope>NUCLEOTIDE SEQUENCE [LARGE SCALE GENOMIC DNA]</scope>
    <source>
        <strain evidence="10">ATCC BAA-1437 / JCM 17883 / MC-1</strain>
    </source>
</reference>
<dbReference type="InterPro" id="IPR050280">
    <property type="entry name" value="OMP_Chaperone_SurA"/>
</dbReference>
<comment type="catalytic activity">
    <reaction evidence="7">
        <text>[protein]-peptidylproline (omega=180) = [protein]-peptidylproline (omega=0)</text>
        <dbReference type="Rhea" id="RHEA:16237"/>
        <dbReference type="Rhea" id="RHEA-COMP:10747"/>
        <dbReference type="Rhea" id="RHEA-COMP:10748"/>
        <dbReference type="ChEBI" id="CHEBI:83833"/>
        <dbReference type="ChEBI" id="CHEBI:83834"/>
        <dbReference type="EC" id="5.2.1.8"/>
    </reaction>
</comment>
<dbReference type="GO" id="GO:0003755">
    <property type="term" value="F:peptidyl-prolyl cis-trans isomerase activity"/>
    <property type="evidence" value="ECO:0007669"/>
    <property type="project" value="UniProtKB-UniRule"/>
</dbReference>
<dbReference type="Pfam" id="PF09312">
    <property type="entry name" value="SurA_N"/>
    <property type="match status" value="1"/>
</dbReference>
<dbReference type="InterPro" id="IPR027304">
    <property type="entry name" value="Trigger_fact/SurA_dom_sf"/>
</dbReference>
<dbReference type="InterPro" id="IPR046357">
    <property type="entry name" value="PPIase_dom_sf"/>
</dbReference>
<keyword evidence="4 7" id="KW-0697">Rotamase</keyword>
<dbReference type="STRING" id="156889.Mmc1_2327"/>
<comment type="domain">
    <text evidence="7">The PPIase activity resides only in the second parvulin domain. The N-terminal region and the C-terminal tail are necessary and sufficient for the chaperone activity of SurA. The PPIase activity is dispensable for SurA to function as a chaperone. The N-terminal region and the C-terminal tail are also required for porin recognition.</text>
</comment>
<dbReference type="HOGENOM" id="CLU_034646_11_4_5"/>
<dbReference type="GO" id="GO:0030288">
    <property type="term" value="C:outer membrane-bounded periplasmic space"/>
    <property type="evidence" value="ECO:0007669"/>
    <property type="project" value="InterPro"/>
</dbReference>
<dbReference type="InterPro" id="IPR023058">
    <property type="entry name" value="PPIase_PpiC_CS"/>
</dbReference>
<proteinExistence type="inferred from homology"/>
<reference evidence="9 10" key="2">
    <citation type="journal article" date="2012" name="Int. J. Syst. Evol. Microbiol.">
        <title>Magnetococcus marinus gen. nov., sp. nov., a marine, magnetotactic bacterium that represents a novel lineage (Magnetococcaceae fam. nov.; Magnetococcales ord. nov.) at the base of the Alphaproteobacteria.</title>
        <authorList>
            <person name="Bazylinski D.A."/>
            <person name="Williams T.J."/>
            <person name="Lefevre C.T."/>
            <person name="Berg R.J."/>
            <person name="Zhang C.L."/>
            <person name="Bowser S.S."/>
            <person name="Dean A.J."/>
            <person name="Beveridge T.J."/>
        </authorList>
    </citation>
    <scope>NUCLEOTIDE SEQUENCE [LARGE SCALE GENOMIC DNA]</scope>
    <source>
        <strain evidence="10">ATCC BAA-1437 / JCM 17883 / MC-1</strain>
    </source>
</reference>
<dbReference type="GO" id="GO:0043165">
    <property type="term" value="P:Gram-negative-bacterium-type cell outer membrane assembly"/>
    <property type="evidence" value="ECO:0007669"/>
    <property type="project" value="InterPro"/>
</dbReference>
<keyword evidence="2 7" id="KW-0677">Repeat</keyword>
<feature type="domain" description="PpiC" evidence="8">
    <location>
        <begin position="295"/>
        <end position="397"/>
    </location>
</feature>
<dbReference type="GO" id="GO:0042277">
    <property type="term" value="F:peptide binding"/>
    <property type="evidence" value="ECO:0007669"/>
    <property type="project" value="InterPro"/>
</dbReference>
<evidence type="ECO:0000313" key="9">
    <source>
        <dbReference type="EMBL" id="ABK44827.1"/>
    </source>
</evidence>
<evidence type="ECO:0000313" key="10">
    <source>
        <dbReference type="Proteomes" id="UP000002586"/>
    </source>
</evidence>
<dbReference type="SUPFAM" id="SSF109998">
    <property type="entry name" value="Triger factor/SurA peptide-binding domain-like"/>
    <property type="match status" value="1"/>
</dbReference>
<protein>
    <recommendedName>
        <fullName evidence="7">Chaperone SurA</fullName>
    </recommendedName>
    <alternativeName>
        <fullName evidence="7">Peptidyl-prolyl cis-trans isomerase SurA</fullName>
        <shortName evidence="7">PPIase SurA</shortName>
        <ecNumber evidence="7">5.2.1.8</ecNumber>
    </alternativeName>
    <alternativeName>
        <fullName evidence="7">Rotamase SurA</fullName>
    </alternativeName>
</protein>
<evidence type="ECO:0000256" key="3">
    <source>
        <dbReference type="ARBA" id="ARBA00022764"/>
    </source>
</evidence>
<dbReference type="SUPFAM" id="SSF54534">
    <property type="entry name" value="FKBP-like"/>
    <property type="match status" value="2"/>
</dbReference>
<dbReference type="GO" id="GO:0006457">
    <property type="term" value="P:protein folding"/>
    <property type="evidence" value="ECO:0007669"/>
    <property type="project" value="UniProtKB-UniRule"/>
</dbReference>
<dbReference type="Gene3D" id="1.10.4030.10">
    <property type="entry name" value="Porin chaperone SurA, peptide-binding domain"/>
    <property type="match status" value="1"/>
</dbReference>
<dbReference type="InterPro" id="IPR023034">
    <property type="entry name" value="PPIase_SurA"/>
</dbReference>
<accession>A0LA34</accession>
<evidence type="ECO:0000256" key="4">
    <source>
        <dbReference type="ARBA" id="ARBA00023110"/>
    </source>
</evidence>
<evidence type="ECO:0000256" key="1">
    <source>
        <dbReference type="ARBA" id="ARBA00022729"/>
    </source>
</evidence>
<evidence type="ECO:0000256" key="2">
    <source>
        <dbReference type="ARBA" id="ARBA00022737"/>
    </source>
</evidence>
<keyword evidence="3 7" id="KW-0574">Periplasm</keyword>
<evidence type="ECO:0000259" key="8">
    <source>
        <dbReference type="PROSITE" id="PS50198"/>
    </source>
</evidence>
<dbReference type="EC" id="5.2.1.8" evidence="7"/>
<dbReference type="Pfam" id="PF00639">
    <property type="entry name" value="Rotamase"/>
    <property type="match status" value="2"/>
</dbReference>
<dbReference type="Gene3D" id="3.10.50.40">
    <property type="match status" value="2"/>
</dbReference>
<dbReference type="eggNOG" id="COG0760">
    <property type="taxonomic scope" value="Bacteria"/>
</dbReference>
<dbReference type="AlphaFoldDB" id="A0LA34"/>
<dbReference type="PANTHER" id="PTHR47637:SF1">
    <property type="entry name" value="CHAPERONE SURA"/>
    <property type="match status" value="1"/>
</dbReference>
<dbReference type="GO" id="GO:0051082">
    <property type="term" value="F:unfolded protein binding"/>
    <property type="evidence" value="ECO:0007669"/>
    <property type="project" value="UniProtKB-UniRule"/>
</dbReference>
<keyword evidence="5 7" id="KW-0143">Chaperone</keyword>
<keyword evidence="6 7" id="KW-0413">Isomerase</keyword>
<dbReference type="GO" id="GO:0050821">
    <property type="term" value="P:protein stabilization"/>
    <property type="evidence" value="ECO:0007669"/>
    <property type="project" value="InterPro"/>
</dbReference>
<dbReference type="HAMAP" id="MF_01183">
    <property type="entry name" value="Chaperone_SurA"/>
    <property type="match status" value="1"/>
</dbReference>
<comment type="subcellular location">
    <subcellularLocation>
        <location evidence="7">Periplasm</location>
    </subcellularLocation>
    <text evidence="7">Is capable of associating with the outer membrane.</text>
</comment>
<keyword evidence="10" id="KW-1185">Reference proteome</keyword>
<dbReference type="Proteomes" id="UP000002586">
    <property type="component" value="Chromosome"/>
</dbReference>
<keyword evidence="1 7" id="KW-0732">Signal</keyword>
<dbReference type="PROSITE" id="PS50198">
    <property type="entry name" value="PPIC_PPIASE_2"/>
    <property type="match status" value="2"/>
</dbReference>
<feature type="domain" description="PpiC" evidence="8">
    <location>
        <begin position="180"/>
        <end position="281"/>
    </location>
</feature>
<evidence type="ECO:0000256" key="6">
    <source>
        <dbReference type="ARBA" id="ARBA00023235"/>
    </source>
</evidence>
<dbReference type="RefSeq" id="WP_011713948.1">
    <property type="nucleotide sequence ID" value="NC_008576.1"/>
</dbReference>
<dbReference type="KEGG" id="mgm:Mmc1_2327"/>
<dbReference type="PROSITE" id="PS01096">
    <property type="entry name" value="PPIC_PPIASE_1"/>
    <property type="match status" value="2"/>
</dbReference>
<dbReference type="EMBL" id="CP000471">
    <property type="protein sequence ID" value="ABK44827.1"/>
    <property type="molecule type" value="Genomic_DNA"/>
</dbReference>
<name>A0LA34_MAGMM</name>
<dbReference type="PANTHER" id="PTHR47637">
    <property type="entry name" value="CHAPERONE SURA"/>
    <property type="match status" value="1"/>
</dbReference>
<dbReference type="OrthoDB" id="9791746at2"/>
<organism evidence="9 10">
    <name type="scientific">Magnetococcus marinus (strain ATCC BAA-1437 / JCM 17883 / MC-1)</name>
    <dbReference type="NCBI Taxonomy" id="156889"/>
    <lineage>
        <taxon>Bacteria</taxon>
        <taxon>Pseudomonadati</taxon>
        <taxon>Pseudomonadota</taxon>
        <taxon>Magnetococcia</taxon>
        <taxon>Magnetococcales</taxon>
        <taxon>Magnetococcaceae</taxon>
        <taxon>Magnetococcus</taxon>
    </lineage>
</organism>
<evidence type="ECO:0000256" key="5">
    <source>
        <dbReference type="ARBA" id="ARBA00023186"/>
    </source>
</evidence>
<dbReference type="InterPro" id="IPR015391">
    <property type="entry name" value="SurA_N"/>
</dbReference>
<dbReference type="InterPro" id="IPR000297">
    <property type="entry name" value="PPIase_PpiC"/>
</dbReference>
<comment type="function">
    <text evidence="7">Chaperone involved in the correct folding and assembly of outer membrane proteins. Recognizes specific patterns of aromatic residues and the orientation of their side chains, which are found more frequently in integral outer membrane proteins. May act in both early periplasmic and late outer membrane-associated steps of protein maturation.</text>
</comment>
<sequence length="442" mass="49700" precursor="true">MLIEKRWVRWVIMVSMILLSTLTKPVEAGVPLDGIAAVVEGEIILESEIADQLRAQVMKFSRAGEQVDVALLRRRVLDGAVMRVLRAQKAKQLGINLKDADVDGAVQRMAQHNNVSVEQFKMMLAREGVGFDSYLSSIRDQLYVQQIIRQVILPSVRVSDEEVQDLYKATRQDPEKIGGEPELRIKQILLSVPENALIHRVREISDKAKSLVSQLRGGASFARLASEHSDDPSGLNGGDMGWFKRGELQAQIEDLVFKLEDGAISEPVRTTQGFHIFMVAERRVQQHFGQSEGDHVKVYARHILLKVAPNSDAQTSAQVRNQLEKLRREIEAGASFAEVAKRYSQDDGSAQKGGDLGGFGRGVMVPSFEDVAFFLKPGVVSEPVRSPFGWHLIEVTKREEQKADTMDEAKKELTVRLREAKIKARYTQWLRDLRLSSFVDYR</sequence>
<evidence type="ECO:0000256" key="7">
    <source>
        <dbReference type="HAMAP-Rule" id="MF_01183"/>
    </source>
</evidence>